<dbReference type="PANTHER" id="PTHR31196">
    <property type="entry name" value="RNA POLYMERASE II NUCLEAR LOCALIZATION PROTEIN SLC7A6OS-RELATED"/>
    <property type="match status" value="1"/>
</dbReference>
<dbReference type="AlphaFoldDB" id="A0A4P9XVN1"/>
<dbReference type="GO" id="GO:0005737">
    <property type="term" value="C:cytoplasm"/>
    <property type="evidence" value="ECO:0007669"/>
    <property type="project" value="UniProtKB-SubCell"/>
</dbReference>
<feature type="compositionally biased region" description="Acidic residues" evidence="10">
    <location>
        <begin position="258"/>
        <end position="276"/>
    </location>
</feature>
<feature type="region of interest" description="Disordered" evidence="10">
    <location>
        <begin position="254"/>
        <end position="326"/>
    </location>
</feature>
<dbReference type="Proteomes" id="UP000271241">
    <property type="component" value="Unassembled WGS sequence"/>
</dbReference>
<gene>
    <name evidence="12" type="ORF">THASP1DRAFT_28139</name>
</gene>
<keyword evidence="7" id="KW-0963">Cytoplasm</keyword>
<evidence type="ECO:0000313" key="13">
    <source>
        <dbReference type="Proteomes" id="UP000271241"/>
    </source>
</evidence>
<evidence type="ECO:0000256" key="5">
    <source>
        <dbReference type="ARBA" id="ARBA00017036"/>
    </source>
</evidence>
<dbReference type="STRING" id="78915.A0A4P9XVN1"/>
<dbReference type="OrthoDB" id="6255506at2759"/>
<dbReference type="InterPro" id="IPR040218">
    <property type="entry name" value="SLC7A6OS"/>
</dbReference>
<evidence type="ECO:0000256" key="4">
    <source>
        <dbReference type="ARBA" id="ARBA00010218"/>
    </source>
</evidence>
<feature type="compositionally biased region" description="Acidic residues" evidence="10">
    <location>
        <begin position="316"/>
        <end position="326"/>
    </location>
</feature>
<evidence type="ECO:0000256" key="1">
    <source>
        <dbReference type="ARBA" id="ARBA00003202"/>
    </source>
</evidence>
<dbReference type="InterPro" id="IPR013883">
    <property type="entry name" value="TF_Iwr1_dom"/>
</dbReference>
<evidence type="ECO:0000256" key="7">
    <source>
        <dbReference type="ARBA" id="ARBA00022490"/>
    </source>
</evidence>
<organism evidence="12 13">
    <name type="scientific">Thamnocephalis sphaerospora</name>
    <dbReference type="NCBI Taxonomy" id="78915"/>
    <lineage>
        <taxon>Eukaryota</taxon>
        <taxon>Fungi</taxon>
        <taxon>Fungi incertae sedis</taxon>
        <taxon>Zoopagomycota</taxon>
        <taxon>Zoopagomycotina</taxon>
        <taxon>Zoopagomycetes</taxon>
        <taxon>Zoopagales</taxon>
        <taxon>Sigmoideomycetaceae</taxon>
        <taxon>Thamnocephalis</taxon>
    </lineage>
</organism>
<keyword evidence="8" id="KW-0653">Protein transport</keyword>
<dbReference type="PANTHER" id="PTHR31196:SF2">
    <property type="entry name" value="RNA POLYMERASE II NUCLEAR LOCALIZATION PROTEIN SLC7A6OS-RELATED"/>
    <property type="match status" value="1"/>
</dbReference>
<keyword evidence="6" id="KW-0813">Transport</keyword>
<protein>
    <recommendedName>
        <fullName evidence="5">Probable RNA polymerase II nuclear localization protein SLC7A6OS</fullName>
    </recommendedName>
</protein>
<dbReference type="GO" id="GO:0032502">
    <property type="term" value="P:developmental process"/>
    <property type="evidence" value="ECO:0007669"/>
    <property type="project" value="TreeGrafter"/>
</dbReference>
<comment type="similarity">
    <text evidence="4">Belongs to the IWR1/SLC7A6OS family.</text>
</comment>
<accession>A0A4P9XVN1</accession>
<name>A0A4P9XVN1_9FUNG</name>
<dbReference type="Pfam" id="PF08574">
    <property type="entry name" value="Iwr1"/>
    <property type="match status" value="1"/>
</dbReference>
<evidence type="ECO:0000259" key="11">
    <source>
        <dbReference type="Pfam" id="PF08574"/>
    </source>
</evidence>
<feature type="compositionally biased region" description="Acidic residues" evidence="10">
    <location>
        <begin position="284"/>
        <end position="303"/>
    </location>
</feature>
<evidence type="ECO:0000256" key="6">
    <source>
        <dbReference type="ARBA" id="ARBA00022448"/>
    </source>
</evidence>
<evidence type="ECO:0000256" key="3">
    <source>
        <dbReference type="ARBA" id="ARBA00004496"/>
    </source>
</evidence>
<evidence type="ECO:0000256" key="9">
    <source>
        <dbReference type="ARBA" id="ARBA00023242"/>
    </source>
</evidence>
<keyword evidence="9" id="KW-0539">Nucleus</keyword>
<comment type="function">
    <text evidence="1">Directs RNA polymerase II nuclear import.</text>
</comment>
<proteinExistence type="inferred from homology"/>
<feature type="domain" description="Transcription factor Iwr1" evidence="11">
    <location>
        <begin position="218"/>
        <end position="288"/>
    </location>
</feature>
<dbReference type="GO" id="GO:0015031">
    <property type="term" value="P:protein transport"/>
    <property type="evidence" value="ECO:0007669"/>
    <property type="project" value="UniProtKB-KW"/>
</dbReference>
<evidence type="ECO:0000256" key="2">
    <source>
        <dbReference type="ARBA" id="ARBA00004123"/>
    </source>
</evidence>
<reference evidence="13" key="1">
    <citation type="journal article" date="2018" name="Nat. Microbiol.">
        <title>Leveraging single-cell genomics to expand the fungal tree of life.</title>
        <authorList>
            <person name="Ahrendt S.R."/>
            <person name="Quandt C.A."/>
            <person name="Ciobanu D."/>
            <person name="Clum A."/>
            <person name="Salamov A."/>
            <person name="Andreopoulos B."/>
            <person name="Cheng J.F."/>
            <person name="Woyke T."/>
            <person name="Pelin A."/>
            <person name="Henrissat B."/>
            <person name="Reynolds N.K."/>
            <person name="Benny G.L."/>
            <person name="Smith M.E."/>
            <person name="James T.Y."/>
            <person name="Grigoriev I.V."/>
        </authorList>
    </citation>
    <scope>NUCLEOTIDE SEQUENCE [LARGE SCALE GENOMIC DNA]</scope>
    <source>
        <strain evidence="13">RSA 1356</strain>
    </source>
</reference>
<keyword evidence="13" id="KW-1185">Reference proteome</keyword>
<evidence type="ECO:0000256" key="10">
    <source>
        <dbReference type="SAM" id="MobiDB-lite"/>
    </source>
</evidence>
<comment type="subcellular location">
    <subcellularLocation>
        <location evidence="3">Cytoplasm</location>
    </subcellularLocation>
    <subcellularLocation>
        <location evidence="2">Nucleus</location>
    </subcellularLocation>
</comment>
<sequence>MSIAAKANQVTILRIKRKRYEDPVDALYVDTSDGGKKRAVEAALTSPRMFRLARSISVSSEHQAKRITKEVTTQLVNERINPTVPPKVRTVVPVDDDASKMLISPTTEHAPVPPEPSVEPAEVQPRFKVLSRNIARAVSRSRAGSREGSPAFQLYDAVREGASDPAAESAEDNRRRLLKQLEEADSMPDVMSNFVPLLRDHFTLRDRSGGNSSDDDGEYVYDFYYDSGDLQPSQRVPQHAAPLIWLDETDPNNVFFDDASDDDDSLGGSESEDSNAEDFYANDYPDEEEDSDEDYMPGEDSSDGDARAYGWGDAGGGDDDDDELYY</sequence>
<dbReference type="EMBL" id="KZ992471">
    <property type="protein sequence ID" value="RKP10092.1"/>
    <property type="molecule type" value="Genomic_DNA"/>
</dbReference>
<evidence type="ECO:0000256" key="8">
    <source>
        <dbReference type="ARBA" id="ARBA00022927"/>
    </source>
</evidence>
<dbReference type="GO" id="GO:0005634">
    <property type="term" value="C:nucleus"/>
    <property type="evidence" value="ECO:0007669"/>
    <property type="project" value="UniProtKB-SubCell"/>
</dbReference>
<evidence type="ECO:0000313" key="12">
    <source>
        <dbReference type="EMBL" id="RKP10092.1"/>
    </source>
</evidence>